<dbReference type="SUPFAM" id="SSF56655">
    <property type="entry name" value="Carbohydrate phosphatase"/>
    <property type="match status" value="1"/>
</dbReference>
<comment type="catalytic activity">
    <reaction evidence="1 10">
        <text>a myo-inositol phosphate + H2O = myo-inositol + phosphate</text>
        <dbReference type="Rhea" id="RHEA:24056"/>
        <dbReference type="ChEBI" id="CHEBI:15377"/>
        <dbReference type="ChEBI" id="CHEBI:17268"/>
        <dbReference type="ChEBI" id="CHEBI:43474"/>
        <dbReference type="ChEBI" id="CHEBI:84139"/>
        <dbReference type="EC" id="3.1.3.25"/>
    </reaction>
</comment>
<evidence type="ECO:0000256" key="6">
    <source>
        <dbReference type="ARBA" id="ARBA00022723"/>
    </source>
</evidence>
<dbReference type="PROSITE" id="PS00629">
    <property type="entry name" value="IMP_1"/>
    <property type="match status" value="1"/>
</dbReference>
<evidence type="ECO:0000256" key="4">
    <source>
        <dbReference type="ARBA" id="ARBA00013106"/>
    </source>
</evidence>
<gene>
    <name evidence="11" type="ORF">ML536_20775</name>
</gene>
<organism evidence="11 12">
    <name type="scientific">Paradevosia shaoguanensis</name>
    <dbReference type="NCBI Taxonomy" id="1335043"/>
    <lineage>
        <taxon>Bacteria</taxon>
        <taxon>Pseudomonadati</taxon>
        <taxon>Pseudomonadota</taxon>
        <taxon>Alphaproteobacteria</taxon>
        <taxon>Hyphomicrobiales</taxon>
        <taxon>Devosiaceae</taxon>
        <taxon>Paradevosia</taxon>
    </lineage>
</organism>
<dbReference type="PRINTS" id="PR01959">
    <property type="entry name" value="SBIMPHPHTASE"/>
</dbReference>
<reference evidence="11" key="1">
    <citation type="submission" date="2022-03" db="EMBL/GenBank/DDBJ databases">
        <title>The complete genome sequence of a Methyloterrigena soli.</title>
        <authorList>
            <person name="Zi Z."/>
        </authorList>
    </citation>
    <scope>NUCLEOTIDE SEQUENCE</scope>
    <source>
        <strain evidence="11">M48</strain>
    </source>
</reference>
<dbReference type="EMBL" id="JALAZD010000004">
    <property type="protein sequence ID" value="MCI0129275.1"/>
    <property type="molecule type" value="Genomic_DNA"/>
</dbReference>
<dbReference type="Pfam" id="PF00459">
    <property type="entry name" value="Inositol_P"/>
    <property type="match status" value="1"/>
</dbReference>
<evidence type="ECO:0000256" key="2">
    <source>
        <dbReference type="ARBA" id="ARBA00001946"/>
    </source>
</evidence>
<proteinExistence type="inferred from homology"/>
<keyword evidence="7 10" id="KW-0378">Hydrolase</keyword>
<evidence type="ECO:0000256" key="5">
    <source>
        <dbReference type="ARBA" id="ARBA00019784"/>
    </source>
</evidence>
<evidence type="ECO:0000256" key="7">
    <source>
        <dbReference type="ARBA" id="ARBA00022801"/>
    </source>
</evidence>
<dbReference type="InterPro" id="IPR000760">
    <property type="entry name" value="Inositol_monophosphatase-like"/>
</dbReference>
<evidence type="ECO:0000256" key="9">
    <source>
        <dbReference type="PIRSR" id="PIRSR600760-2"/>
    </source>
</evidence>
<dbReference type="GO" id="GO:0046872">
    <property type="term" value="F:metal ion binding"/>
    <property type="evidence" value="ECO:0007669"/>
    <property type="project" value="UniProtKB-KW"/>
</dbReference>
<comment type="caution">
    <text evidence="11">The sequence shown here is derived from an EMBL/GenBank/DDBJ whole genome shotgun (WGS) entry which is preliminary data.</text>
</comment>
<dbReference type="Gene3D" id="3.30.540.10">
    <property type="entry name" value="Fructose-1,6-Bisphosphatase, subunit A, domain 1"/>
    <property type="match status" value="1"/>
</dbReference>
<name>A0AA41QRB6_9HYPH</name>
<accession>A0AA41QRB6</accession>
<dbReference type="AlphaFoldDB" id="A0AA41QRB6"/>
<feature type="binding site" evidence="9">
    <location>
        <position position="97"/>
    </location>
    <ligand>
        <name>Mg(2+)</name>
        <dbReference type="ChEBI" id="CHEBI:18420"/>
        <label>1</label>
        <note>catalytic</note>
    </ligand>
</feature>
<evidence type="ECO:0000256" key="1">
    <source>
        <dbReference type="ARBA" id="ARBA00001033"/>
    </source>
</evidence>
<dbReference type="InterPro" id="IPR020583">
    <property type="entry name" value="Inositol_monoP_metal-BS"/>
</dbReference>
<evidence type="ECO:0000313" key="11">
    <source>
        <dbReference type="EMBL" id="MCI0129275.1"/>
    </source>
</evidence>
<feature type="binding site" evidence="9">
    <location>
        <position position="221"/>
    </location>
    <ligand>
        <name>Mg(2+)</name>
        <dbReference type="ChEBI" id="CHEBI:18420"/>
        <label>1</label>
        <note>catalytic</note>
    </ligand>
</feature>
<dbReference type="PRINTS" id="PR00377">
    <property type="entry name" value="IMPHPHTASES"/>
</dbReference>
<comment type="similarity">
    <text evidence="3 10">Belongs to the inositol monophosphatase superfamily.</text>
</comment>
<dbReference type="CDD" id="cd01639">
    <property type="entry name" value="IMPase"/>
    <property type="match status" value="1"/>
</dbReference>
<evidence type="ECO:0000313" key="12">
    <source>
        <dbReference type="Proteomes" id="UP001156140"/>
    </source>
</evidence>
<keyword evidence="8 9" id="KW-0460">Magnesium</keyword>
<keyword evidence="12" id="KW-1185">Reference proteome</keyword>
<keyword evidence="6 9" id="KW-0479">Metal-binding</keyword>
<dbReference type="InterPro" id="IPR022337">
    <property type="entry name" value="Inositol_monophosphatase_SuhB"/>
</dbReference>
<dbReference type="FunFam" id="3.30.540.10:FF:000003">
    <property type="entry name" value="Inositol-1-monophosphatase"/>
    <property type="match status" value="1"/>
</dbReference>
<dbReference type="GO" id="GO:0008934">
    <property type="term" value="F:inositol monophosphate 1-phosphatase activity"/>
    <property type="evidence" value="ECO:0007669"/>
    <property type="project" value="InterPro"/>
</dbReference>
<dbReference type="RefSeq" id="WP_035037813.1">
    <property type="nucleotide sequence ID" value="NZ_JAKETQ010000004.1"/>
</dbReference>
<sequence>MSAIAPISPHDEAVVLRAQFCQDLALSAGAIARQAFAEGEGRPVGLKGPQDFLTETDAAVERHIRARVAEAFPEDGFLGEESGGSTQGKSVWVVDPIDGTANFARSIPHFCISIAYVLNGEVELGVVYNPALEELYFARKGLGATRNGKPIRVADTRRYDAACVELGWSTRVPNATYLQVLSDILEQGANVRRAASGALALAYVADGRSDAYAELHMHPWDCLAGLLLVREAGGVTAPFLELDGLAKGGAVLAAAPAIAEGISRATRIPFL</sequence>
<dbReference type="Proteomes" id="UP001156140">
    <property type="component" value="Unassembled WGS sequence"/>
</dbReference>
<evidence type="ECO:0000256" key="10">
    <source>
        <dbReference type="RuleBase" id="RU364068"/>
    </source>
</evidence>
<evidence type="ECO:0000256" key="3">
    <source>
        <dbReference type="ARBA" id="ARBA00009759"/>
    </source>
</evidence>
<comment type="cofactor">
    <cofactor evidence="2 9 10">
        <name>Mg(2+)</name>
        <dbReference type="ChEBI" id="CHEBI:18420"/>
    </cofactor>
</comment>
<feature type="binding site" evidence="9">
    <location>
        <position position="98"/>
    </location>
    <ligand>
        <name>Mg(2+)</name>
        <dbReference type="ChEBI" id="CHEBI:18420"/>
        <label>1</label>
        <note>catalytic</note>
    </ligand>
</feature>
<dbReference type="PANTHER" id="PTHR20854:SF4">
    <property type="entry name" value="INOSITOL-1-MONOPHOSPHATASE-RELATED"/>
    <property type="match status" value="1"/>
</dbReference>
<dbReference type="InterPro" id="IPR033942">
    <property type="entry name" value="IMPase"/>
</dbReference>
<dbReference type="EC" id="3.1.3.25" evidence="4 10"/>
<dbReference type="PANTHER" id="PTHR20854">
    <property type="entry name" value="INOSITOL MONOPHOSPHATASE"/>
    <property type="match status" value="1"/>
</dbReference>
<dbReference type="GO" id="GO:0006020">
    <property type="term" value="P:inositol metabolic process"/>
    <property type="evidence" value="ECO:0007669"/>
    <property type="project" value="TreeGrafter"/>
</dbReference>
<protein>
    <recommendedName>
        <fullName evidence="5 10">Inositol-1-monophosphatase</fullName>
        <ecNumber evidence="4 10">3.1.3.25</ecNumber>
    </recommendedName>
</protein>
<dbReference type="Gene3D" id="3.40.190.80">
    <property type="match status" value="1"/>
</dbReference>
<dbReference type="GO" id="GO:0007165">
    <property type="term" value="P:signal transduction"/>
    <property type="evidence" value="ECO:0007669"/>
    <property type="project" value="TreeGrafter"/>
</dbReference>
<evidence type="ECO:0000256" key="8">
    <source>
        <dbReference type="ARBA" id="ARBA00022842"/>
    </source>
</evidence>
<feature type="binding site" evidence="9">
    <location>
        <position position="80"/>
    </location>
    <ligand>
        <name>Mg(2+)</name>
        <dbReference type="ChEBI" id="CHEBI:18420"/>
        <label>1</label>
        <note>catalytic</note>
    </ligand>
</feature>
<feature type="binding site" evidence="9">
    <location>
        <position position="95"/>
    </location>
    <ligand>
        <name>Mg(2+)</name>
        <dbReference type="ChEBI" id="CHEBI:18420"/>
        <label>1</label>
        <note>catalytic</note>
    </ligand>
</feature>